<comment type="similarity">
    <text evidence="2">Belongs to the NOC2 family.</text>
</comment>
<keyword evidence="3" id="KW-0539">Nucleus</keyword>
<gene>
    <name evidence="4" type="ORF">NERG_00358</name>
</gene>
<sequence length="302" mass="34551">MDSLSQLSISEISQRIVDIQENTKENTTAMCTELKDHMLARHNDHATLRKDCKEIAEQVTALVEEYKSEGKKERDRVVKRVISQKLEILVDSIMHQENRLKGGLIKNKREYFEVSKEIISTIIETIGKVLDVAITSHMFYPFVIKMSRKLSLLSMASGSFIPVTYYPMHMMSQMSKISSSSVPVQPVPENAIKVTDRYIISNVYNDYVMNNCLDIIGECIKQYANSLSFPEYSAYIVVELKRIRNSQNKCSSWVNSKIEAIIKAVKAHTERIQSIREGITSTDVSTIRKVEEKIPAFQMNIE</sequence>
<dbReference type="GO" id="GO:0030690">
    <property type="term" value="C:Noc1p-Noc2p complex"/>
    <property type="evidence" value="ECO:0007669"/>
    <property type="project" value="TreeGrafter"/>
</dbReference>
<evidence type="ECO:0000256" key="2">
    <source>
        <dbReference type="ARBA" id="ARBA00005907"/>
    </source>
</evidence>
<dbReference type="HOGENOM" id="CLU_921644_0_0_1"/>
<dbReference type="Pfam" id="PF03715">
    <property type="entry name" value="Noc2"/>
    <property type="match status" value="1"/>
</dbReference>
<dbReference type="STRING" id="944018.H8Z9T7"/>
<dbReference type="InterPro" id="IPR005343">
    <property type="entry name" value="Noc2"/>
</dbReference>
<protein>
    <submittedName>
        <fullName evidence="4">Uncharacterized protein</fullName>
    </submittedName>
</protein>
<name>H8Z9T7_NEMA1</name>
<dbReference type="GO" id="GO:0005730">
    <property type="term" value="C:nucleolus"/>
    <property type="evidence" value="ECO:0007669"/>
    <property type="project" value="TreeGrafter"/>
</dbReference>
<evidence type="ECO:0000256" key="1">
    <source>
        <dbReference type="ARBA" id="ARBA00004123"/>
    </source>
</evidence>
<dbReference type="PANTHER" id="PTHR12687">
    <property type="entry name" value="NUCLEOLAR COMPLEX 2 AND RAD4-RELATED"/>
    <property type="match status" value="1"/>
</dbReference>
<reference evidence="4" key="1">
    <citation type="submission" date="2011-03" db="EMBL/GenBank/DDBJ databases">
        <title>The Genome Sequence of Nematocida sp1 strain ERTm2.</title>
        <authorList>
            <consortium name="The Broad Institute Genome Sequencing Platform"/>
            <consortium name="The Broad Institute Genome Sequencing Center for Infectious Disease"/>
            <person name="Cuomo C."/>
            <person name="Troemel E."/>
            <person name="Young S.K."/>
            <person name="Zeng Q."/>
            <person name="Gargeya S."/>
            <person name="Fitzgerald M."/>
            <person name="Haas B."/>
            <person name="Abouelleil A."/>
            <person name="Alvarado L."/>
            <person name="Arachchi H.M."/>
            <person name="Berlin A."/>
            <person name="Brown A."/>
            <person name="Chapman S.B."/>
            <person name="Chen Z."/>
            <person name="Dunbar C."/>
            <person name="Freedman E."/>
            <person name="Gearin G."/>
            <person name="Gellesch M."/>
            <person name="Goldberg J."/>
            <person name="Griggs A."/>
            <person name="Gujja S."/>
            <person name="Heilman E.R."/>
            <person name="Heiman D."/>
            <person name="Howarth C."/>
            <person name="Larson L."/>
            <person name="Lui A."/>
            <person name="MacDonald P.J.P."/>
            <person name="Mehta T."/>
            <person name="Montmayeur A."/>
            <person name="Murphy C."/>
            <person name="Neiman D."/>
            <person name="Pearson M."/>
            <person name="Priest M."/>
            <person name="Roberts A."/>
            <person name="Saif S."/>
            <person name="Shea T."/>
            <person name="Shenoy N."/>
            <person name="Sisk P."/>
            <person name="Stolte C."/>
            <person name="Sykes S."/>
            <person name="White J."/>
            <person name="Yandava C."/>
            <person name="Wortman J."/>
            <person name="Nusbaum C."/>
            <person name="Birren B."/>
        </authorList>
    </citation>
    <scope>NUCLEOTIDE SEQUENCE</scope>
    <source>
        <strain evidence="4">ERTm2</strain>
    </source>
</reference>
<proteinExistence type="inferred from homology"/>
<dbReference type="EMBL" id="JH604633">
    <property type="protein sequence ID" value="EHY66718.1"/>
    <property type="molecule type" value="Genomic_DNA"/>
</dbReference>
<dbReference type="Proteomes" id="UP000005622">
    <property type="component" value="Unassembled WGS sequence"/>
</dbReference>
<dbReference type="AlphaFoldDB" id="H8Z9T7"/>
<evidence type="ECO:0000256" key="3">
    <source>
        <dbReference type="ARBA" id="ARBA00023242"/>
    </source>
</evidence>
<dbReference type="GO" id="GO:0030691">
    <property type="term" value="C:Noc2p-Noc3p complex"/>
    <property type="evidence" value="ECO:0007669"/>
    <property type="project" value="TreeGrafter"/>
</dbReference>
<dbReference type="GO" id="GO:0042273">
    <property type="term" value="P:ribosomal large subunit biogenesis"/>
    <property type="evidence" value="ECO:0007669"/>
    <property type="project" value="TreeGrafter"/>
</dbReference>
<accession>H8Z9T7</accession>
<organism evidence="4">
    <name type="scientific">Nematocida ausubeli (strain ATCC PRA-371 / ERTm2)</name>
    <name type="common">Nematode killer fungus</name>
    <dbReference type="NCBI Taxonomy" id="1913371"/>
    <lineage>
        <taxon>Eukaryota</taxon>
        <taxon>Fungi</taxon>
        <taxon>Fungi incertae sedis</taxon>
        <taxon>Microsporidia</taxon>
        <taxon>Nematocida</taxon>
    </lineage>
</organism>
<comment type="subcellular location">
    <subcellularLocation>
        <location evidence="1">Nucleus</location>
    </subcellularLocation>
</comment>
<evidence type="ECO:0000313" key="4">
    <source>
        <dbReference type="EMBL" id="EHY66718.1"/>
    </source>
</evidence>
<dbReference type="PANTHER" id="PTHR12687:SF4">
    <property type="entry name" value="NUCLEOLAR COMPLEX PROTEIN 2 HOMOLOG"/>
    <property type="match status" value="1"/>
</dbReference>
<dbReference type="GO" id="GO:0005654">
    <property type="term" value="C:nucleoplasm"/>
    <property type="evidence" value="ECO:0007669"/>
    <property type="project" value="TreeGrafter"/>
</dbReference>